<dbReference type="EMBL" id="JAAITA010000014">
    <property type="protein sequence ID" value="NSJ86630.1"/>
    <property type="molecule type" value="Genomic_DNA"/>
</dbReference>
<dbReference type="Pfam" id="PF13303">
    <property type="entry name" value="PTS_EIIC_2"/>
    <property type="match status" value="1"/>
</dbReference>
<reference evidence="10 11" key="1">
    <citation type="journal article" date="2020" name="Cell Host Microbe">
        <title>Functional and Genomic Variation between Human-Derived Isolates of Lachnospiraceae Reveals Inter- and Intra-Species Diversity.</title>
        <authorList>
            <person name="Sorbara M.T."/>
            <person name="Littmann E.R."/>
            <person name="Fontana E."/>
            <person name="Moody T.U."/>
            <person name="Kohout C.E."/>
            <person name="Gjonbalaj M."/>
            <person name="Eaton V."/>
            <person name="Seok R."/>
            <person name="Leiner I.M."/>
            <person name="Pamer E.G."/>
        </authorList>
    </citation>
    <scope>NUCLEOTIDE SEQUENCE [LARGE SCALE GENOMIC DNA]</scope>
    <source>
        <strain evidence="10 11">MSK.15.26</strain>
    </source>
</reference>
<feature type="transmembrane region" description="Helical" evidence="8">
    <location>
        <begin position="312"/>
        <end position="334"/>
    </location>
</feature>
<feature type="transmembrane region" description="Helical" evidence="8">
    <location>
        <begin position="112"/>
        <end position="129"/>
    </location>
</feature>
<sequence length="352" mass="36043">MRKLLNRFFIEGSSGMACGLFVTLVLGTVLQQTAGLLEGQMAALLLHLGQLAVSLTGAGIGIGIATRLGESSLAAICAAIAGTVGAFAEEFASGALFTTEGTLSLSGKAEPLGAFFAAFTAIELVRLIEGKTRADLILAPVAGILGGSLVGIWAGIPITHLLQYLGETMNWATQQNPLLMGITVSVLMGIFITLPLNSVALAVSLNLTGLAAGAATIGCCCSMVGFAVAGYRENGVGGLCSLGLGTPFLEFHKIIQRPLIWLPTILSSAILGPVGTMAAKMSNTADGAGAGSMGLLGQISTFQTMTAQEEPAIVMTKILLLHFVLPGLLSLGIAEGMRKLRLIKDGDMALAL</sequence>
<evidence type="ECO:0000256" key="8">
    <source>
        <dbReference type="SAM" id="Phobius"/>
    </source>
</evidence>
<evidence type="ECO:0000256" key="2">
    <source>
        <dbReference type="ARBA" id="ARBA00022448"/>
    </source>
</evidence>
<keyword evidence="6 8" id="KW-1133">Transmembrane helix</keyword>
<keyword evidence="2" id="KW-0813">Transport</keyword>
<keyword evidence="5 8" id="KW-0812">Transmembrane</keyword>
<feature type="transmembrane region" description="Helical" evidence="8">
    <location>
        <begin position="178"/>
        <end position="203"/>
    </location>
</feature>
<dbReference type="RefSeq" id="WP_173749643.1">
    <property type="nucleotide sequence ID" value="NZ_JAAITA010000014.1"/>
</dbReference>
<evidence type="ECO:0000256" key="1">
    <source>
        <dbReference type="ARBA" id="ARBA00004651"/>
    </source>
</evidence>
<gene>
    <name evidence="10" type="ORF">G5A70_10710</name>
</gene>
<evidence type="ECO:0000256" key="5">
    <source>
        <dbReference type="ARBA" id="ARBA00022692"/>
    </source>
</evidence>
<keyword evidence="3" id="KW-1003">Cell membrane</keyword>
<comment type="caution">
    <text evidence="10">The sequence shown here is derived from an EMBL/GenBank/DDBJ whole genome shotgun (WGS) entry which is preliminary data.</text>
</comment>
<evidence type="ECO:0000259" key="9">
    <source>
        <dbReference type="Pfam" id="PF13303"/>
    </source>
</evidence>
<keyword evidence="7 8" id="KW-0472">Membrane</keyword>
<accession>A0ABX2ICK4</accession>
<organism evidence="10 11">
    <name type="scientific">Blautia hansenii</name>
    <name type="common">Ruminococcus hansenii</name>
    <dbReference type="NCBI Taxonomy" id="1322"/>
    <lineage>
        <taxon>Bacteria</taxon>
        <taxon>Bacillati</taxon>
        <taxon>Bacillota</taxon>
        <taxon>Clostridia</taxon>
        <taxon>Lachnospirales</taxon>
        <taxon>Lachnospiraceae</taxon>
        <taxon>Blautia</taxon>
    </lineage>
</organism>
<feature type="transmembrane region" description="Helical" evidence="8">
    <location>
        <begin position="41"/>
        <end position="65"/>
    </location>
</feature>
<evidence type="ECO:0000256" key="6">
    <source>
        <dbReference type="ARBA" id="ARBA00022989"/>
    </source>
</evidence>
<feature type="transmembrane region" description="Helical" evidence="8">
    <location>
        <begin position="136"/>
        <end position="158"/>
    </location>
</feature>
<feature type="domain" description="Phosphotransferase system EIIC" evidence="9">
    <location>
        <begin position="13"/>
        <end position="349"/>
    </location>
</feature>
<evidence type="ECO:0000256" key="3">
    <source>
        <dbReference type="ARBA" id="ARBA00022475"/>
    </source>
</evidence>
<evidence type="ECO:0000256" key="4">
    <source>
        <dbReference type="ARBA" id="ARBA00022597"/>
    </source>
</evidence>
<protein>
    <submittedName>
        <fullName evidence="10">PTS sugar transporter subunit IIC</fullName>
    </submittedName>
</protein>
<name>A0ABX2ICK4_BLAHA</name>
<feature type="transmembrane region" description="Helical" evidence="8">
    <location>
        <begin position="72"/>
        <end position="92"/>
    </location>
</feature>
<keyword evidence="4 10" id="KW-0762">Sugar transport</keyword>
<comment type="subcellular location">
    <subcellularLocation>
        <location evidence="1">Cell membrane</location>
        <topology evidence="1">Multi-pass membrane protein</topology>
    </subcellularLocation>
</comment>
<dbReference type="InterPro" id="IPR003352">
    <property type="entry name" value="PTS_EIIC"/>
</dbReference>
<evidence type="ECO:0000313" key="11">
    <source>
        <dbReference type="Proteomes" id="UP000822142"/>
    </source>
</evidence>
<proteinExistence type="predicted"/>
<feature type="transmembrane region" description="Helical" evidence="8">
    <location>
        <begin position="210"/>
        <end position="229"/>
    </location>
</feature>
<dbReference type="Proteomes" id="UP000822142">
    <property type="component" value="Unassembled WGS sequence"/>
</dbReference>
<keyword evidence="11" id="KW-1185">Reference proteome</keyword>
<evidence type="ECO:0000313" key="10">
    <source>
        <dbReference type="EMBL" id="NSJ86630.1"/>
    </source>
</evidence>
<evidence type="ECO:0000256" key="7">
    <source>
        <dbReference type="ARBA" id="ARBA00023136"/>
    </source>
</evidence>